<protein>
    <submittedName>
        <fullName evidence="2">Uncharacterized protein</fullName>
    </submittedName>
</protein>
<keyword evidence="3" id="KW-1185">Reference proteome</keyword>
<gene>
    <name evidence="2" type="ORF">CCMP2556_LOCUS49381</name>
</gene>
<accession>A0ABP0RZJ8</accession>
<comment type="caution">
    <text evidence="2">The sequence shown here is derived from an EMBL/GenBank/DDBJ whole genome shotgun (WGS) entry which is preliminary data.</text>
</comment>
<feature type="transmembrane region" description="Helical" evidence="1">
    <location>
        <begin position="495"/>
        <end position="520"/>
    </location>
</feature>
<organism evidence="2 3">
    <name type="scientific">Durusdinium trenchii</name>
    <dbReference type="NCBI Taxonomy" id="1381693"/>
    <lineage>
        <taxon>Eukaryota</taxon>
        <taxon>Sar</taxon>
        <taxon>Alveolata</taxon>
        <taxon>Dinophyceae</taxon>
        <taxon>Suessiales</taxon>
        <taxon>Symbiodiniaceae</taxon>
        <taxon>Durusdinium</taxon>
    </lineage>
</organism>
<feature type="transmembrane region" description="Helical" evidence="1">
    <location>
        <begin position="178"/>
        <end position="200"/>
    </location>
</feature>
<dbReference type="PANTHER" id="PTHR23525">
    <property type="entry name" value="TRANSPORTER, PUTATIVE-RELATED"/>
    <property type="match status" value="1"/>
</dbReference>
<dbReference type="EMBL" id="CAXAMN010026750">
    <property type="protein sequence ID" value="CAK9105520.1"/>
    <property type="molecule type" value="Genomic_DNA"/>
</dbReference>
<sequence length="632" mass="69769">MGRKDKGMSSYTADGFNAVVASDNGNVYAVMLSEMISNMFKEGMWFKDPIAVGNMMTLNGLTRALVGVSCGRLMINSIGIDAVWFVTGIVGALGLLVNVICLCQGSVFAAYVLNFTWAVYNGLWNSCLETSWARSIFRSKREDINGARQITNKVTTSLGPLFSAAIFLSYGNHWDVGLVQNVMLFGTGMTSVVVALCFFFRSTQEIEQDLPLQDIQSMEFFCASNSSEAEILTFEPDAMCQTDFMADDDGNVVLTCPLGGNSESWASRIRILTSDYKETHFILAKQFRASLKGVEGQSCLLWFRDAARPCLPVQIEELQIYLKQVGEDLDEVPRVNGARSTIRFSIDPDALHPPQHFSLRRFWRSILLGSNSQVLPQEGLSKALLRTQEREGSEDQLPSKGKTATDILVHNTSATRPPNMLGANVIVVCDVLNALGAGFSLKFIDLFLKVDYGVSPAGVFLVGFLQNIMGAWLTPVAKKLLARLKQEGYRAKLGVAFLWSLALLFLGLICVPGMPLWIVIPSIVLMQSLNSCTRAFNRAQLINFLPRDKIATYMTWDALNKANQGGIAIFGAQVVAAAGYRGCFLGTFTILFIRMLIYLVFTLRKGTVYRGGLQTLQLENYFEHLGTIPCRI</sequence>
<evidence type="ECO:0000313" key="3">
    <source>
        <dbReference type="Proteomes" id="UP001642484"/>
    </source>
</evidence>
<dbReference type="PANTHER" id="PTHR23525:SF1">
    <property type="entry name" value="NODULIN-LIKE DOMAIN-CONTAINING PROTEIN"/>
    <property type="match status" value="1"/>
</dbReference>
<keyword evidence="1" id="KW-0472">Membrane</keyword>
<dbReference type="InterPro" id="IPR036259">
    <property type="entry name" value="MFS_trans_sf"/>
</dbReference>
<feature type="transmembrane region" description="Helical" evidence="1">
    <location>
        <begin position="453"/>
        <end position="474"/>
    </location>
</feature>
<feature type="transmembrane region" description="Helical" evidence="1">
    <location>
        <begin position="82"/>
        <end position="113"/>
    </location>
</feature>
<dbReference type="SUPFAM" id="SSF103473">
    <property type="entry name" value="MFS general substrate transporter"/>
    <property type="match status" value="2"/>
</dbReference>
<feature type="transmembrane region" description="Helical" evidence="1">
    <location>
        <begin position="421"/>
        <end position="441"/>
    </location>
</feature>
<keyword evidence="1" id="KW-1133">Transmembrane helix</keyword>
<name>A0ABP0RZJ8_9DINO</name>
<feature type="transmembrane region" description="Helical" evidence="1">
    <location>
        <begin position="578"/>
        <end position="601"/>
    </location>
</feature>
<keyword evidence="1" id="KW-0812">Transmembrane</keyword>
<reference evidence="2 3" key="1">
    <citation type="submission" date="2024-02" db="EMBL/GenBank/DDBJ databases">
        <authorList>
            <person name="Chen Y."/>
            <person name="Shah S."/>
            <person name="Dougan E. K."/>
            <person name="Thang M."/>
            <person name="Chan C."/>
        </authorList>
    </citation>
    <scope>NUCLEOTIDE SEQUENCE [LARGE SCALE GENOMIC DNA]</scope>
</reference>
<proteinExistence type="predicted"/>
<dbReference type="Proteomes" id="UP001642484">
    <property type="component" value="Unassembled WGS sequence"/>
</dbReference>
<evidence type="ECO:0000313" key="2">
    <source>
        <dbReference type="EMBL" id="CAK9105520.1"/>
    </source>
</evidence>
<evidence type="ECO:0000256" key="1">
    <source>
        <dbReference type="SAM" id="Phobius"/>
    </source>
</evidence>